<feature type="transmembrane region" description="Helical" evidence="2">
    <location>
        <begin position="53"/>
        <end position="75"/>
    </location>
</feature>
<evidence type="ECO:0000256" key="2">
    <source>
        <dbReference type="SAM" id="Phobius"/>
    </source>
</evidence>
<comment type="caution">
    <text evidence="4">The sequence shown here is derived from an EMBL/GenBank/DDBJ whole genome shotgun (WGS) entry which is preliminary data.</text>
</comment>
<sequence length="76" mass="8441">MGNFIQSILFGLLHGMILFPILNPSFIILVILFSTLAGWIMGYINEYLGNGSIVPSWIIHSLMNICSSLLIAFNLL</sequence>
<dbReference type="EMBL" id="BAAAXQ010000039">
    <property type="protein sequence ID" value="GAA3017523.1"/>
    <property type="molecule type" value="Genomic_DNA"/>
</dbReference>
<evidence type="ECO:0000313" key="5">
    <source>
        <dbReference type="Proteomes" id="UP001501577"/>
    </source>
</evidence>
<name>A0ABN3Y4I0_9ENTE</name>
<proteinExistence type="inferred from homology"/>
<keyword evidence="2" id="KW-0812">Transmembrane</keyword>
<keyword evidence="2" id="KW-1133">Transmembrane helix</keyword>
<keyword evidence="2" id="KW-0472">Membrane</keyword>
<keyword evidence="5" id="KW-1185">Reference proteome</keyword>
<dbReference type="Proteomes" id="UP001501577">
    <property type="component" value="Unassembled WGS sequence"/>
</dbReference>
<protein>
    <recommendedName>
        <fullName evidence="3">CAAX prenyl protease 2/Lysostaphin resistance protein A-like domain-containing protein</fullName>
    </recommendedName>
</protein>
<evidence type="ECO:0000256" key="1">
    <source>
        <dbReference type="ARBA" id="ARBA00009067"/>
    </source>
</evidence>
<gene>
    <name evidence="4" type="ORF">GCM10019998_12160</name>
</gene>
<evidence type="ECO:0000313" key="4">
    <source>
        <dbReference type="EMBL" id="GAA3017523.1"/>
    </source>
</evidence>
<organism evidence="4 5">
    <name type="scientific">Tetragenococcus solitarius</name>
    <dbReference type="NCBI Taxonomy" id="71453"/>
    <lineage>
        <taxon>Bacteria</taxon>
        <taxon>Bacillati</taxon>
        <taxon>Bacillota</taxon>
        <taxon>Bacilli</taxon>
        <taxon>Lactobacillales</taxon>
        <taxon>Enterococcaceae</taxon>
        <taxon>Tetragenococcus</taxon>
    </lineage>
</organism>
<evidence type="ECO:0000259" key="3">
    <source>
        <dbReference type="Pfam" id="PF02517"/>
    </source>
</evidence>
<feature type="transmembrane region" description="Helical" evidence="2">
    <location>
        <begin position="12"/>
        <end position="41"/>
    </location>
</feature>
<reference evidence="4 5" key="1">
    <citation type="journal article" date="2019" name="Int. J. Syst. Evol. Microbiol.">
        <title>The Global Catalogue of Microorganisms (GCM) 10K type strain sequencing project: providing services to taxonomists for standard genome sequencing and annotation.</title>
        <authorList>
            <consortium name="The Broad Institute Genomics Platform"/>
            <consortium name="The Broad Institute Genome Sequencing Center for Infectious Disease"/>
            <person name="Wu L."/>
            <person name="Ma J."/>
        </authorList>
    </citation>
    <scope>NUCLEOTIDE SEQUENCE [LARGE SCALE GENOMIC DNA]</scope>
    <source>
        <strain evidence="4 5">JCM 8736</strain>
    </source>
</reference>
<dbReference type="InterPro" id="IPR003675">
    <property type="entry name" value="Rce1/LyrA-like_dom"/>
</dbReference>
<feature type="domain" description="CAAX prenyl protease 2/Lysostaphin resistance protein A-like" evidence="3">
    <location>
        <begin position="3"/>
        <end position="65"/>
    </location>
</feature>
<comment type="similarity">
    <text evidence="1">Belongs to the UPF0177 family.</text>
</comment>
<accession>A0ABN3Y4I0</accession>
<dbReference type="Pfam" id="PF02517">
    <property type="entry name" value="Rce1-like"/>
    <property type="match status" value="1"/>
</dbReference>